<evidence type="ECO:0000256" key="3">
    <source>
        <dbReference type="SAM" id="MobiDB-lite"/>
    </source>
</evidence>
<gene>
    <name evidence="4" type="ORF">QVE165_LOCUS3793</name>
</gene>
<name>A0A813SBJ8_9BILA</name>
<dbReference type="SUPFAM" id="SSF52075">
    <property type="entry name" value="Outer arm dynein light chain 1"/>
    <property type="match status" value="1"/>
</dbReference>
<evidence type="ECO:0000313" key="4">
    <source>
        <dbReference type="EMBL" id="CAF0792875.1"/>
    </source>
</evidence>
<dbReference type="SMART" id="SM00369">
    <property type="entry name" value="LRR_TYP"/>
    <property type="match status" value="4"/>
</dbReference>
<organism evidence="4 5">
    <name type="scientific">Adineta steineri</name>
    <dbReference type="NCBI Taxonomy" id="433720"/>
    <lineage>
        <taxon>Eukaryota</taxon>
        <taxon>Metazoa</taxon>
        <taxon>Spiralia</taxon>
        <taxon>Gnathifera</taxon>
        <taxon>Rotifera</taxon>
        <taxon>Eurotatoria</taxon>
        <taxon>Bdelloidea</taxon>
        <taxon>Adinetida</taxon>
        <taxon>Adinetidae</taxon>
        <taxon>Adineta</taxon>
    </lineage>
</organism>
<dbReference type="EMBL" id="CAJNOM010000014">
    <property type="protein sequence ID" value="CAF0792875.1"/>
    <property type="molecule type" value="Genomic_DNA"/>
</dbReference>
<feature type="region of interest" description="Disordered" evidence="3">
    <location>
        <begin position="155"/>
        <end position="230"/>
    </location>
</feature>
<keyword evidence="2" id="KW-0677">Repeat</keyword>
<dbReference type="GO" id="GO:0005737">
    <property type="term" value="C:cytoplasm"/>
    <property type="evidence" value="ECO:0007669"/>
    <property type="project" value="TreeGrafter"/>
</dbReference>
<dbReference type="PANTHER" id="PTHR48051:SF42">
    <property type="entry name" value="LEUCINE-RICH REPEAT-CONTAINING PROTEIN 18-LIKE"/>
    <property type="match status" value="1"/>
</dbReference>
<dbReference type="Pfam" id="PF13855">
    <property type="entry name" value="LRR_8"/>
    <property type="match status" value="1"/>
</dbReference>
<dbReference type="PANTHER" id="PTHR48051">
    <property type="match status" value="1"/>
</dbReference>
<evidence type="ECO:0000313" key="5">
    <source>
        <dbReference type="Proteomes" id="UP000663832"/>
    </source>
</evidence>
<proteinExistence type="predicted"/>
<dbReference type="InterPro" id="IPR003591">
    <property type="entry name" value="Leu-rich_rpt_typical-subtyp"/>
</dbReference>
<dbReference type="Gene3D" id="3.80.10.10">
    <property type="entry name" value="Ribonuclease Inhibitor"/>
    <property type="match status" value="1"/>
</dbReference>
<dbReference type="AlphaFoldDB" id="A0A813SBJ8"/>
<reference evidence="4" key="1">
    <citation type="submission" date="2021-02" db="EMBL/GenBank/DDBJ databases">
        <authorList>
            <person name="Nowell W R."/>
        </authorList>
    </citation>
    <scope>NUCLEOTIDE SEQUENCE</scope>
</reference>
<dbReference type="Proteomes" id="UP000663832">
    <property type="component" value="Unassembled WGS sequence"/>
</dbReference>
<dbReference type="Pfam" id="PF00560">
    <property type="entry name" value="LRR_1"/>
    <property type="match status" value="1"/>
</dbReference>
<sequence>MSSRSNLKLKDYLSDDGKLDLSILNLKSVPNINDILALRKVKSIDLSNNQIESLPACIHTLDLSRNHLTTLPENFGQLKSLKQLDLYNNRIVDLPISFCELAKLEYLDLKDNPLDASLQIQAGKCLNKKECRTCAQKVIQYFEIRKEEFEKEQATKLKKKQANDKAKAKKREKQVEKEREEKRLKRIENAQKRALEKEEREKETNKNEKNNENFENKKSNKNQNEQEEEEGFISQAIDGILNGLLLSLMTFFTWHLYHSRNQPLNFYDFYKHV</sequence>
<dbReference type="PROSITE" id="PS51450">
    <property type="entry name" value="LRR"/>
    <property type="match status" value="1"/>
</dbReference>
<feature type="compositionally biased region" description="Basic and acidic residues" evidence="3">
    <location>
        <begin position="155"/>
        <end position="166"/>
    </location>
</feature>
<keyword evidence="1" id="KW-0433">Leucine-rich repeat</keyword>
<dbReference type="InterPro" id="IPR001611">
    <property type="entry name" value="Leu-rich_rpt"/>
</dbReference>
<accession>A0A813SBJ8</accession>
<protein>
    <submittedName>
        <fullName evidence="4">Uncharacterized protein</fullName>
    </submittedName>
</protein>
<feature type="compositionally biased region" description="Basic and acidic residues" evidence="3">
    <location>
        <begin position="173"/>
        <end position="218"/>
    </location>
</feature>
<dbReference type="OrthoDB" id="1394818at2759"/>
<evidence type="ECO:0000256" key="2">
    <source>
        <dbReference type="ARBA" id="ARBA00022737"/>
    </source>
</evidence>
<dbReference type="InterPro" id="IPR032675">
    <property type="entry name" value="LRR_dom_sf"/>
</dbReference>
<keyword evidence="5" id="KW-1185">Reference proteome</keyword>
<evidence type="ECO:0000256" key="1">
    <source>
        <dbReference type="ARBA" id="ARBA00022614"/>
    </source>
</evidence>
<dbReference type="InterPro" id="IPR050216">
    <property type="entry name" value="LRR_domain-containing"/>
</dbReference>
<comment type="caution">
    <text evidence="4">The sequence shown here is derived from an EMBL/GenBank/DDBJ whole genome shotgun (WGS) entry which is preliminary data.</text>
</comment>